<evidence type="ECO:0000259" key="1">
    <source>
        <dbReference type="Pfam" id="PF04149"/>
    </source>
</evidence>
<sequence>MAQDAWQKSSFSGGGDSDDCVELAARQGLLLLRESDEPGTVLTATATGLAALIRHLHDDHASLAHS</sequence>
<proteinExistence type="predicted"/>
<reference evidence="2 3" key="1">
    <citation type="submission" date="2020-02" db="EMBL/GenBank/DDBJ databases">
        <title>Whole-genome analyses of novel actinobacteria.</title>
        <authorList>
            <person name="Sahin N."/>
            <person name="Tokatli A."/>
        </authorList>
    </citation>
    <scope>NUCLEOTIDE SEQUENCE [LARGE SCALE GENOMIC DNA]</scope>
    <source>
        <strain evidence="2 3">YC419</strain>
    </source>
</reference>
<dbReference type="Pfam" id="PF04149">
    <property type="entry name" value="DUF397"/>
    <property type="match status" value="1"/>
</dbReference>
<evidence type="ECO:0000313" key="2">
    <source>
        <dbReference type="EMBL" id="NGO47475.1"/>
    </source>
</evidence>
<dbReference type="InterPro" id="IPR007278">
    <property type="entry name" value="DUF397"/>
</dbReference>
<accession>A0ABX0E216</accession>
<feature type="domain" description="DUF397" evidence="1">
    <location>
        <begin position="5"/>
        <end position="56"/>
    </location>
</feature>
<name>A0ABX0E216_9ACTN</name>
<dbReference type="Proteomes" id="UP001518140">
    <property type="component" value="Unassembled WGS sequence"/>
</dbReference>
<evidence type="ECO:0000313" key="3">
    <source>
        <dbReference type="Proteomes" id="UP001518140"/>
    </source>
</evidence>
<protein>
    <submittedName>
        <fullName evidence="2">DUF397 domain-containing protein</fullName>
    </submittedName>
</protein>
<gene>
    <name evidence="2" type="ORF">G6048_37115</name>
</gene>
<keyword evidence="3" id="KW-1185">Reference proteome</keyword>
<comment type="caution">
    <text evidence="2">The sequence shown here is derived from an EMBL/GenBank/DDBJ whole genome shotgun (WGS) entry which is preliminary data.</text>
</comment>
<organism evidence="2 3">
    <name type="scientific">Streptomyces ureilyticus</name>
    <dbReference type="NCBI Taxonomy" id="1775131"/>
    <lineage>
        <taxon>Bacteria</taxon>
        <taxon>Bacillati</taxon>
        <taxon>Actinomycetota</taxon>
        <taxon>Actinomycetes</taxon>
        <taxon>Kitasatosporales</taxon>
        <taxon>Streptomycetaceae</taxon>
        <taxon>Streptomyces</taxon>
    </lineage>
</organism>
<dbReference type="EMBL" id="JAAKZX010000183">
    <property type="protein sequence ID" value="NGO47475.1"/>
    <property type="molecule type" value="Genomic_DNA"/>
</dbReference>
<dbReference type="RefSeq" id="WP_165343992.1">
    <property type="nucleotide sequence ID" value="NZ_JAAKZX010000183.1"/>
</dbReference>